<evidence type="ECO:0000256" key="7">
    <source>
        <dbReference type="SAM" id="Phobius"/>
    </source>
</evidence>
<evidence type="ECO:0000313" key="9">
    <source>
        <dbReference type="EMBL" id="MCM4084483.1"/>
    </source>
</evidence>
<evidence type="ECO:0000256" key="2">
    <source>
        <dbReference type="ARBA" id="ARBA00022448"/>
    </source>
</evidence>
<feature type="transmembrane region" description="Helical" evidence="7">
    <location>
        <begin position="107"/>
        <end position="124"/>
    </location>
</feature>
<feature type="transmembrane region" description="Helical" evidence="7">
    <location>
        <begin position="81"/>
        <end position="101"/>
    </location>
</feature>
<evidence type="ECO:0000256" key="5">
    <source>
        <dbReference type="ARBA" id="ARBA00022989"/>
    </source>
</evidence>
<feature type="transmembrane region" description="Helical" evidence="7">
    <location>
        <begin position="218"/>
        <end position="241"/>
    </location>
</feature>
<keyword evidence="2" id="KW-0813">Transport</keyword>
<feature type="transmembrane region" description="Helical" evidence="7">
    <location>
        <begin position="247"/>
        <end position="267"/>
    </location>
</feature>
<dbReference type="Gene3D" id="1.20.1250.20">
    <property type="entry name" value="MFS general substrate transporter like domains"/>
    <property type="match status" value="1"/>
</dbReference>
<dbReference type="InterPro" id="IPR011701">
    <property type="entry name" value="MFS"/>
</dbReference>
<evidence type="ECO:0000259" key="8">
    <source>
        <dbReference type="PROSITE" id="PS50850"/>
    </source>
</evidence>
<feature type="transmembrane region" description="Helical" evidence="7">
    <location>
        <begin position="173"/>
        <end position="193"/>
    </location>
</feature>
<dbReference type="InterPro" id="IPR036259">
    <property type="entry name" value="MFS_trans_sf"/>
</dbReference>
<dbReference type="PANTHER" id="PTHR23517:SF2">
    <property type="entry name" value="MULTIDRUG RESISTANCE PROTEIN MDTH"/>
    <property type="match status" value="1"/>
</dbReference>
<feature type="transmembrane region" description="Helical" evidence="7">
    <location>
        <begin position="21"/>
        <end position="45"/>
    </location>
</feature>
<accession>A0ABT0YG61</accession>
<evidence type="ECO:0000256" key="3">
    <source>
        <dbReference type="ARBA" id="ARBA00022475"/>
    </source>
</evidence>
<comment type="caution">
    <text evidence="9">The sequence shown here is derived from an EMBL/GenBank/DDBJ whole genome shotgun (WGS) entry which is preliminary data.</text>
</comment>
<dbReference type="InterPro" id="IPR020846">
    <property type="entry name" value="MFS_dom"/>
</dbReference>
<sequence length="398" mass="42234">MTDREPILGAVVVWRDLPRAIWVLLLARAVNRLGAFSLPFLSLVLVNDFRASLTSAGYLISAFGLATIPSRLLGGHLADRFGPKATICLGLAGTAAAQLLVAGSHTFTQAIFAVILLGLFFEIYEPASQALIADVTDEYQRPAAYNLLAVAMAVAGMGAGLLAAVVAGIDLRWLFIIDAATCLLCAAVVAFALTDKTARGQRDTHRSRERGAWSDRRLLAMLAVGTIFATIYLQITIALPLTITQRHLPVSVVGVLLVLSTLTLVLVQPVLNRSRLRLLGHFRIMTLGYLLLGAGLAVYGFATTIAAFAAATVIWSLGDAVLIGRAFTVVASLAPDAKRAQYLAVYGTSWGIAAIIAPTAGTWLLELGGPPLTWSTMATASVLLALVQPSLGRRLTRH</sequence>
<dbReference type="PROSITE" id="PS50850">
    <property type="entry name" value="MFS"/>
    <property type="match status" value="1"/>
</dbReference>
<feature type="transmembrane region" description="Helical" evidence="7">
    <location>
        <begin position="314"/>
        <end position="334"/>
    </location>
</feature>
<dbReference type="PANTHER" id="PTHR23517">
    <property type="entry name" value="RESISTANCE PROTEIN MDTM, PUTATIVE-RELATED-RELATED"/>
    <property type="match status" value="1"/>
</dbReference>
<gene>
    <name evidence="9" type="ORF">LXN57_43815</name>
</gene>
<feature type="transmembrane region" description="Helical" evidence="7">
    <location>
        <begin position="145"/>
        <end position="167"/>
    </location>
</feature>
<dbReference type="Pfam" id="PF07690">
    <property type="entry name" value="MFS_1"/>
    <property type="match status" value="1"/>
</dbReference>
<protein>
    <submittedName>
        <fullName evidence="9">MFS transporter</fullName>
    </submittedName>
</protein>
<keyword evidence="6 7" id="KW-0472">Membrane</keyword>
<dbReference type="EMBL" id="JAMQOL010000078">
    <property type="protein sequence ID" value="MCM4084483.1"/>
    <property type="molecule type" value="Genomic_DNA"/>
</dbReference>
<organism evidence="9 10">
    <name type="scientific">Paractinoplanes hotanensis</name>
    <dbReference type="NCBI Taxonomy" id="2906497"/>
    <lineage>
        <taxon>Bacteria</taxon>
        <taxon>Bacillati</taxon>
        <taxon>Actinomycetota</taxon>
        <taxon>Actinomycetes</taxon>
        <taxon>Micromonosporales</taxon>
        <taxon>Micromonosporaceae</taxon>
        <taxon>Paractinoplanes</taxon>
    </lineage>
</organism>
<feature type="transmembrane region" description="Helical" evidence="7">
    <location>
        <begin position="343"/>
        <end position="365"/>
    </location>
</feature>
<feature type="transmembrane region" description="Helical" evidence="7">
    <location>
        <begin position="371"/>
        <end position="391"/>
    </location>
</feature>
<feature type="transmembrane region" description="Helical" evidence="7">
    <location>
        <begin position="287"/>
        <end position="308"/>
    </location>
</feature>
<dbReference type="InterPro" id="IPR050171">
    <property type="entry name" value="MFS_Transporters"/>
</dbReference>
<name>A0ABT0YG61_9ACTN</name>
<keyword evidence="3" id="KW-1003">Cell membrane</keyword>
<comment type="subcellular location">
    <subcellularLocation>
        <location evidence="1">Cell membrane</location>
        <topology evidence="1">Multi-pass membrane protein</topology>
    </subcellularLocation>
</comment>
<evidence type="ECO:0000313" key="10">
    <source>
        <dbReference type="Proteomes" id="UP001523216"/>
    </source>
</evidence>
<dbReference type="Proteomes" id="UP001523216">
    <property type="component" value="Unassembled WGS sequence"/>
</dbReference>
<keyword evidence="4 7" id="KW-0812">Transmembrane</keyword>
<evidence type="ECO:0000256" key="4">
    <source>
        <dbReference type="ARBA" id="ARBA00022692"/>
    </source>
</evidence>
<evidence type="ECO:0000256" key="1">
    <source>
        <dbReference type="ARBA" id="ARBA00004651"/>
    </source>
</evidence>
<dbReference type="RefSeq" id="WP_251804233.1">
    <property type="nucleotide sequence ID" value="NZ_JAMQOL010000078.1"/>
</dbReference>
<keyword evidence="5 7" id="KW-1133">Transmembrane helix</keyword>
<evidence type="ECO:0000256" key="6">
    <source>
        <dbReference type="ARBA" id="ARBA00023136"/>
    </source>
</evidence>
<dbReference type="SUPFAM" id="SSF103473">
    <property type="entry name" value="MFS general substrate transporter"/>
    <property type="match status" value="1"/>
</dbReference>
<feature type="domain" description="Major facilitator superfamily (MFS) profile" evidence="8">
    <location>
        <begin position="20"/>
        <end position="393"/>
    </location>
</feature>
<reference evidence="9 10" key="1">
    <citation type="submission" date="2022-06" db="EMBL/GenBank/DDBJ databases">
        <title>Actinoplanes abujensis sp. nov., isolated from Nigerian arid soil.</title>
        <authorList>
            <person name="Ding P."/>
        </authorList>
    </citation>
    <scope>NUCLEOTIDE SEQUENCE [LARGE SCALE GENOMIC DNA]</scope>
    <source>
        <strain evidence="10">TRM88002</strain>
    </source>
</reference>
<proteinExistence type="predicted"/>
<keyword evidence="10" id="KW-1185">Reference proteome</keyword>
<feature type="transmembrane region" description="Helical" evidence="7">
    <location>
        <begin position="51"/>
        <end position="69"/>
    </location>
</feature>